<evidence type="ECO:0000256" key="1">
    <source>
        <dbReference type="SAM" id="Phobius"/>
    </source>
</evidence>
<sequence>MGYHKKMTKSSKYILIIGLVFIVITYVLFYTPLGSILFGTNGGYNQVDVPSVSFLPADGQSASILSNSKETAKIKKIYYKAYISRDPFSVSFNYEKIISSSTESDAKEKEEPKILVLQGIFNMPSGEKVALIDDKVVSVNQRVSGWTVVKIYSDKVLVKKGGLRKTLRLKLGVE</sequence>
<evidence type="ECO:0000313" key="2">
    <source>
        <dbReference type="EMBL" id="OGC15831.1"/>
    </source>
</evidence>
<feature type="transmembrane region" description="Helical" evidence="1">
    <location>
        <begin position="12"/>
        <end position="31"/>
    </location>
</feature>
<keyword evidence="1" id="KW-0812">Transmembrane</keyword>
<evidence type="ECO:0000313" key="3">
    <source>
        <dbReference type="Proteomes" id="UP000177905"/>
    </source>
</evidence>
<organism evidence="2 3">
    <name type="scientific">candidate division WOR-1 bacterium RIFOXYB2_FULL_36_35</name>
    <dbReference type="NCBI Taxonomy" id="1802578"/>
    <lineage>
        <taxon>Bacteria</taxon>
        <taxon>Bacillati</taxon>
        <taxon>Saganbacteria</taxon>
    </lineage>
</organism>
<proteinExistence type="predicted"/>
<dbReference type="AlphaFoldDB" id="A0A1F4S5W8"/>
<reference evidence="2 3" key="1">
    <citation type="journal article" date="2016" name="Nat. Commun.">
        <title>Thousands of microbial genomes shed light on interconnected biogeochemical processes in an aquifer system.</title>
        <authorList>
            <person name="Anantharaman K."/>
            <person name="Brown C.T."/>
            <person name="Hug L.A."/>
            <person name="Sharon I."/>
            <person name="Castelle C.J."/>
            <person name="Probst A.J."/>
            <person name="Thomas B.C."/>
            <person name="Singh A."/>
            <person name="Wilkins M.J."/>
            <person name="Karaoz U."/>
            <person name="Brodie E.L."/>
            <person name="Williams K.H."/>
            <person name="Hubbard S.S."/>
            <person name="Banfield J.F."/>
        </authorList>
    </citation>
    <scope>NUCLEOTIDE SEQUENCE [LARGE SCALE GENOMIC DNA]</scope>
</reference>
<dbReference type="Proteomes" id="UP000177905">
    <property type="component" value="Unassembled WGS sequence"/>
</dbReference>
<accession>A0A1F4S5W8</accession>
<keyword evidence="1" id="KW-0472">Membrane</keyword>
<protein>
    <submittedName>
        <fullName evidence="2">Uncharacterized protein</fullName>
    </submittedName>
</protein>
<gene>
    <name evidence="2" type="ORF">A2290_05795</name>
</gene>
<dbReference type="EMBL" id="MEUA01000017">
    <property type="protein sequence ID" value="OGC15831.1"/>
    <property type="molecule type" value="Genomic_DNA"/>
</dbReference>
<name>A0A1F4S5W8_UNCSA</name>
<keyword evidence="1" id="KW-1133">Transmembrane helix</keyword>
<comment type="caution">
    <text evidence="2">The sequence shown here is derived from an EMBL/GenBank/DDBJ whole genome shotgun (WGS) entry which is preliminary data.</text>
</comment>